<organism evidence="11 12">
    <name type="scientific">Paxillus rubicundulus Ve08.2h10</name>
    <dbReference type="NCBI Taxonomy" id="930991"/>
    <lineage>
        <taxon>Eukaryota</taxon>
        <taxon>Fungi</taxon>
        <taxon>Dikarya</taxon>
        <taxon>Basidiomycota</taxon>
        <taxon>Agaricomycotina</taxon>
        <taxon>Agaricomycetes</taxon>
        <taxon>Agaricomycetidae</taxon>
        <taxon>Boletales</taxon>
        <taxon>Paxilineae</taxon>
        <taxon>Paxillaceae</taxon>
        <taxon>Paxillus</taxon>
    </lineage>
</organism>
<name>A0A0D0DRY6_9AGAM</name>
<evidence type="ECO:0000256" key="3">
    <source>
        <dbReference type="ARBA" id="ARBA00022679"/>
    </source>
</evidence>
<feature type="region of interest" description="Disordered" evidence="9">
    <location>
        <begin position="431"/>
        <end position="457"/>
    </location>
</feature>
<feature type="region of interest" description="Disordered" evidence="9">
    <location>
        <begin position="183"/>
        <end position="276"/>
    </location>
</feature>
<evidence type="ECO:0000256" key="1">
    <source>
        <dbReference type="ARBA" id="ARBA00000900"/>
    </source>
</evidence>
<feature type="compositionally biased region" description="Polar residues" evidence="9">
    <location>
        <begin position="77"/>
        <end position="86"/>
    </location>
</feature>
<keyword evidence="5 8" id="KW-0863">Zinc-finger</keyword>
<evidence type="ECO:0000256" key="2">
    <source>
        <dbReference type="ARBA" id="ARBA00012483"/>
    </source>
</evidence>
<feature type="compositionally biased region" description="Acidic residues" evidence="9">
    <location>
        <begin position="214"/>
        <end position="225"/>
    </location>
</feature>
<evidence type="ECO:0000256" key="9">
    <source>
        <dbReference type="SAM" id="MobiDB-lite"/>
    </source>
</evidence>
<dbReference type="PROSITE" id="PS50089">
    <property type="entry name" value="ZF_RING_2"/>
    <property type="match status" value="1"/>
</dbReference>
<keyword evidence="12" id="KW-1185">Reference proteome</keyword>
<feature type="region of interest" description="Disordered" evidence="9">
    <location>
        <begin position="1"/>
        <end position="90"/>
    </location>
</feature>
<keyword evidence="7" id="KW-0862">Zinc</keyword>
<accession>A0A0D0DRY6</accession>
<comment type="catalytic activity">
    <reaction evidence="1">
        <text>S-ubiquitinyl-[E2 ubiquitin-conjugating enzyme]-L-cysteine + [acceptor protein]-L-lysine = [E2 ubiquitin-conjugating enzyme]-L-cysteine + N(6)-ubiquitinyl-[acceptor protein]-L-lysine.</text>
        <dbReference type="EC" id="2.3.2.27"/>
    </reaction>
</comment>
<dbReference type="EC" id="2.3.2.27" evidence="2"/>
<feature type="compositionally biased region" description="Low complexity" evidence="9">
    <location>
        <begin position="258"/>
        <end position="273"/>
    </location>
</feature>
<dbReference type="PANTHER" id="PTHR22937">
    <property type="entry name" value="E3 UBIQUITIN-PROTEIN LIGASE RNF165"/>
    <property type="match status" value="1"/>
</dbReference>
<sequence length="457" mass="50009">MPFRLPFTSGSAERTERTPRGGINWWRMYRFRAISSPVPGQQQGPQSPQSPSHSQSPFRTHAHGPNLSPNLSPSSPRTESQNQQSEAVLPRGEERAPGILNGVAALVQGPPRPSAAPTNMPETVSTSNASTTAHAPANGTGAAGNANGQNPYSFTNANASGAEHRGNVVVPVIVVGLQSVNMDRQPHTPHPHAHHHHHHRHHHHHHYHHQDDALLVEDEDGEGMDLDGSGHPLSMPMHIPEPPEFHDHPIHPYHSRPSRQQQEQEGQEQSRGRVWQTRAASAFRNLRLSRRNMDAASPQPADTPGSRTFLIYVIGGYYPPDHQIITGGNLDSFEALWELAELLGQVKPPTVSKDDIEKSGLEIIKASMLEEYEKQGRVANNCIDRCLICLDDYDPEDELRVLSCRHTFHQGCVDRWLETGRNNCPACRSKGVNDENASATAGASTPTSATPSAPAAA</sequence>
<dbReference type="OrthoDB" id="8062037at2759"/>
<dbReference type="GO" id="GO:0008270">
    <property type="term" value="F:zinc ion binding"/>
    <property type="evidence" value="ECO:0007669"/>
    <property type="project" value="UniProtKB-KW"/>
</dbReference>
<dbReference type="InterPro" id="IPR013083">
    <property type="entry name" value="Znf_RING/FYVE/PHD"/>
</dbReference>
<evidence type="ECO:0000256" key="4">
    <source>
        <dbReference type="ARBA" id="ARBA00022723"/>
    </source>
</evidence>
<evidence type="ECO:0000259" key="10">
    <source>
        <dbReference type="PROSITE" id="PS50089"/>
    </source>
</evidence>
<evidence type="ECO:0000256" key="7">
    <source>
        <dbReference type="ARBA" id="ARBA00022833"/>
    </source>
</evidence>
<feature type="compositionally biased region" description="Basic residues" evidence="9">
    <location>
        <begin position="187"/>
        <end position="208"/>
    </location>
</feature>
<evidence type="ECO:0000313" key="11">
    <source>
        <dbReference type="EMBL" id="KIK90711.1"/>
    </source>
</evidence>
<dbReference type="STRING" id="930991.A0A0D0DRY6"/>
<dbReference type="AlphaFoldDB" id="A0A0D0DRY6"/>
<evidence type="ECO:0000313" key="12">
    <source>
        <dbReference type="Proteomes" id="UP000054538"/>
    </source>
</evidence>
<dbReference type="Proteomes" id="UP000054538">
    <property type="component" value="Unassembled WGS sequence"/>
</dbReference>
<feature type="compositionally biased region" description="Basic and acidic residues" evidence="9">
    <location>
        <begin position="241"/>
        <end position="250"/>
    </location>
</feature>
<keyword evidence="4" id="KW-0479">Metal-binding</keyword>
<evidence type="ECO:0000256" key="5">
    <source>
        <dbReference type="ARBA" id="ARBA00022771"/>
    </source>
</evidence>
<protein>
    <recommendedName>
        <fullName evidence="2">RING-type E3 ubiquitin transferase</fullName>
        <ecNumber evidence="2">2.3.2.27</ecNumber>
    </recommendedName>
</protein>
<dbReference type="CDD" id="cd16473">
    <property type="entry name" value="RING-H2_RNF103"/>
    <property type="match status" value="1"/>
</dbReference>
<dbReference type="EMBL" id="KN825481">
    <property type="protein sequence ID" value="KIK90711.1"/>
    <property type="molecule type" value="Genomic_DNA"/>
</dbReference>
<keyword evidence="6" id="KW-0833">Ubl conjugation pathway</keyword>
<dbReference type="Gene3D" id="3.30.40.10">
    <property type="entry name" value="Zinc/RING finger domain, C3HC4 (zinc finger)"/>
    <property type="match status" value="1"/>
</dbReference>
<dbReference type="GO" id="GO:0061630">
    <property type="term" value="F:ubiquitin protein ligase activity"/>
    <property type="evidence" value="ECO:0007669"/>
    <property type="project" value="UniProtKB-EC"/>
</dbReference>
<evidence type="ECO:0000256" key="6">
    <source>
        <dbReference type="ARBA" id="ARBA00022786"/>
    </source>
</evidence>
<proteinExistence type="predicted"/>
<reference evidence="12" key="2">
    <citation type="submission" date="2015-01" db="EMBL/GenBank/DDBJ databases">
        <title>Evolutionary Origins and Diversification of the Mycorrhizal Mutualists.</title>
        <authorList>
            <consortium name="DOE Joint Genome Institute"/>
            <consortium name="Mycorrhizal Genomics Consortium"/>
            <person name="Kohler A."/>
            <person name="Kuo A."/>
            <person name="Nagy L.G."/>
            <person name="Floudas D."/>
            <person name="Copeland A."/>
            <person name="Barry K.W."/>
            <person name="Cichocki N."/>
            <person name="Veneault-Fourrey C."/>
            <person name="LaButti K."/>
            <person name="Lindquist E.A."/>
            <person name="Lipzen A."/>
            <person name="Lundell T."/>
            <person name="Morin E."/>
            <person name="Murat C."/>
            <person name="Riley R."/>
            <person name="Ohm R."/>
            <person name="Sun H."/>
            <person name="Tunlid A."/>
            <person name="Henrissat B."/>
            <person name="Grigoriev I.V."/>
            <person name="Hibbett D.S."/>
            <person name="Martin F."/>
        </authorList>
    </citation>
    <scope>NUCLEOTIDE SEQUENCE [LARGE SCALE GENOMIC DNA]</scope>
    <source>
        <strain evidence="12">Ve08.2h10</strain>
    </source>
</reference>
<feature type="domain" description="RING-type" evidence="10">
    <location>
        <begin position="386"/>
        <end position="428"/>
    </location>
</feature>
<dbReference type="PANTHER" id="PTHR22937:SF65">
    <property type="entry name" value="E3 UBIQUITIN-PROTEIN LIGASE ARK2C"/>
    <property type="match status" value="1"/>
</dbReference>
<dbReference type="FunFam" id="3.30.40.10:FF:000728">
    <property type="entry name" value="Unplaced genomic scaffold supercont1.4, whole genome shotgun sequence"/>
    <property type="match status" value="1"/>
</dbReference>
<dbReference type="HOGENOM" id="CLU_598649_0_0_1"/>
<gene>
    <name evidence="11" type="ORF">PAXRUDRAFT_831471</name>
</gene>
<dbReference type="InParanoid" id="A0A0D0DRY6"/>
<evidence type="ECO:0000256" key="8">
    <source>
        <dbReference type="PROSITE-ProRule" id="PRU00175"/>
    </source>
</evidence>
<reference evidence="11 12" key="1">
    <citation type="submission" date="2014-04" db="EMBL/GenBank/DDBJ databases">
        <authorList>
            <consortium name="DOE Joint Genome Institute"/>
            <person name="Kuo A."/>
            <person name="Kohler A."/>
            <person name="Jargeat P."/>
            <person name="Nagy L.G."/>
            <person name="Floudas D."/>
            <person name="Copeland A."/>
            <person name="Barry K.W."/>
            <person name="Cichocki N."/>
            <person name="Veneault-Fourrey C."/>
            <person name="LaButti K."/>
            <person name="Lindquist E.A."/>
            <person name="Lipzen A."/>
            <person name="Lundell T."/>
            <person name="Morin E."/>
            <person name="Murat C."/>
            <person name="Sun H."/>
            <person name="Tunlid A."/>
            <person name="Henrissat B."/>
            <person name="Grigoriev I.V."/>
            <person name="Hibbett D.S."/>
            <person name="Martin F."/>
            <person name="Nordberg H.P."/>
            <person name="Cantor M.N."/>
            <person name="Hua S.X."/>
        </authorList>
    </citation>
    <scope>NUCLEOTIDE SEQUENCE [LARGE SCALE GENOMIC DNA]</scope>
    <source>
        <strain evidence="11 12">Ve08.2h10</strain>
    </source>
</reference>
<keyword evidence="3" id="KW-0808">Transferase</keyword>
<dbReference type="SMART" id="SM00184">
    <property type="entry name" value="RING"/>
    <property type="match status" value="1"/>
</dbReference>
<feature type="compositionally biased region" description="Low complexity" evidence="9">
    <location>
        <begin position="35"/>
        <end position="57"/>
    </location>
</feature>
<dbReference type="InterPro" id="IPR001841">
    <property type="entry name" value="Znf_RING"/>
</dbReference>
<feature type="compositionally biased region" description="Polar residues" evidence="9">
    <location>
        <begin position="116"/>
        <end position="130"/>
    </location>
</feature>
<dbReference type="InterPro" id="IPR045191">
    <property type="entry name" value="MBR1/2-like"/>
</dbReference>
<feature type="compositionally biased region" description="Low complexity" evidence="9">
    <location>
        <begin position="65"/>
        <end position="76"/>
    </location>
</feature>
<feature type="compositionally biased region" description="Low complexity" evidence="9">
    <location>
        <begin position="437"/>
        <end position="457"/>
    </location>
</feature>
<dbReference type="Pfam" id="PF13639">
    <property type="entry name" value="zf-RING_2"/>
    <property type="match status" value="1"/>
</dbReference>
<dbReference type="SUPFAM" id="SSF57850">
    <property type="entry name" value="RING/U-box"/>
    <property type="match status" value="1"/>
</dbReference>
<feature type="region of interest" description="Disordered" evidence="9">
    <location>
        <begin position="105"/>
        <end position="149"/>
    </location>
</feature>
<feature type="compositionally biased region" description="Low complexity" evidence="9">
    <location>
        <begin position="131"/>
        <end position="148"/>
    </location>
</feature>